<reference evidence="2 3" key="2">
    <citation type="submission" date="2019-08" db="EMBL/GenBank/DDBJ databases">
        <title>Jejuicoccus antrihumi gen. nov., sp. nov., a new member of the family Dermacoccaceae isolated from a cave.</title>
        <authorList>
            <person name="Schumann P."/>
            <person name="Kim I.S."/>
        </authorList>
    </citation>
    <scope>NUCLEOTIDE SEQUENCE [LARGE SCALE GENOMIC DNA]</scope>
    <source>
        <strain evidence="2 3">C5-26</strain>
    </source>
</reference>
<dbReference type="SUPFAM" id="SSF51735">
    <property type="entry name" value="NAD(P)-binding Rossmann-fold domains"/>
    <property type="match status" value="1"/>
</dbReference>
<dbReference type="AlphaFoldDB" id="A0A563DPG2"/>
<keyword evidence="3" id="KW-1185">Reference proteome</keyword>
<protein>
    <recommendedName>
        <fullName evidence="1">Saccharopine dehydrogenase NADP binding domain-containing protein</fullName>
    </recommendedName>
</protein>
<evidence type="ECO:0000313" key="3">
    <source>
        <dbReference type="Proteomes" id="UP000320244"/>
    </source>
</evidence>
<name>A0A563DPG2_9MICO</name>
<evidence type="ECO:0000259" key="1">
    <source>
        <dbReference type="Pfam" id="PF03435"/>
    </source>
</evidence>
<dbReference type="PANTHER" id="PTHR43796">
    <property type="entry name" value="CARBOXYNORSPERMIDINE SYNTHASE"/>
    <property type="match status" value="1"/>
</dbReference>
<dbReference type="Pfam" id="PF03435">
    <property type="entry name" value="Sacchrp_dh_NADP"/>
    <property type="match status" value="1"/>
</dbReference>
<sequence length="452" mass="50467">MERAPYFRTLSRVDHRVGYWDPFSWTMTWRKHDHAQQHRCQRRRPFDREVILMDTTDTQKLRPRVVVLGAAGEVGAWVSRELADCADIGSLLLLDVDADRLDQLVTAATQGECVEARVIDLKNRQRVLDALQDADLLMNCTSLTLFDEVIDLAVEARVNYADLISVPTPAQRHAAADAGITAVSGLGSSPGLSNVLVSHAHRELTSVEEVHIQGVAWRAIAPSPGLLDTILWELADDTPTRQYFQNGRYHWAASMDGSRVAEFPEPIGKQHVYFVSHTEPQTLPKHFPDLKFCAMRVTWPVELMNDMRVLNKYGLLDSVELPDMPGVTALDATRARIWQKLGGVRTAPCLLFTQVEVLGTLSGRTIRRVYNLTHPVDWGDIATGRQTGICAAVGAHLLAKHGSGQQLGFVDPEVYYDPDEFIAELQKRGTLELTWSDIEVSTEAIERAPHVV</sequence>
<dbReference type="InterPro" id="IPR005097">
    <property type="entry name" value="Sacchrp_dh_NADP-bd"/>
</dbReference>
<dbReference type="EMBL" id="VCQV01000096">
    <property type="protein sequence ID" value="TWP32049.1"/>
    <property type="molecule type" value="Genomic_DNA"/>
</dbReference>
<dbReference type="Gene3D" id="3.40.50.720">
    <property type="entry name" value="NAD(P)-binding Rossmann-like Domain"/>
    <property type="match status" value="1"/>
</dbReference>
<accession>A0A563DPG2</accession>
<proteinExistence type="predicted"/>
<gene>
    <name evidence="2" type="ORF">FGL98_24780</name>
</gene>
<dbReference type="OrthoDB" id="9769367at2"/>
<dbReference type="Gene3D" id="3.30.360.10">
    <property type="entry name" value="Dihydrodipicolinate Reductase, domain 2"/>
    <property type="match status" value="1"/>
</dbReference>
<dbReference type="InterPro" id="IPR036291">
    <property type="entry name" value="NAD(P)-bd_dom_sf"/>
</dbReference>
<feature type="domain" description="Saccharopine dehydrogenase NADP binding" evidence="1">
    <location>
        <begin position="65"/>
        <end position="183"/>
    </location>
</feature>
<dbReference type="PANTHER" id="PTHR43796:SF2">
    <property type="entry name" value="CARBOXYNORSPERMIDINE SYNTHASE"/>
    <property type="match status" value="1"/>
</dbReference>
<reference evidence="2 3" key="1">
    <citation type="submission" date="2019-05" db="EMBL/GenBank/DDBJ databases">
        <authorList>
            <person name="Lee S.D."/>
        </authorList>
    </citation>
    <scope>NUCLEOTIDE SEQUENCE [LARGE SCALE GENOMIC DNA]</scope>
    <source>
        <strain evidence="2 3">C5-26</strain>
    </source>
</reference>
<evidence type="ECO:0000313" key="2">
    <source>
        <dbReference type="EMBL" id="TWP32049.1"/>
    </source>
</evidence>
<comment type="caution">
    <text evidence="2">The sequence shown here is derived from an EMBL/GenBank/DDBJ whole genome shotgun (WGS) entry which is preliminary data.</text>
</comment>
<dbReference type="Proteomes" id="UP000320244">
    <property type="component" value="Unassembled WGS sequence"/>
</dbReference>
<organism evidence="2 3">
    <name type="scientific">Leekyejoonella antrihumi</name>
    <dbReference type="NCBI Taxonomy" id="1660198"/>
    <lineage>
        <taxon>Bacteria</taxon>
        <taxon>Bacillati</taxon>
        <taxon>Actinomycetota</taxon>
        <taxon>Actinomycetes</taxon>
        <taxon>Micrococcales</taxon>
        <taxon>Dermacoccaceae</taxon>
        <taxon>Leekyejoonella</taxon>
    </lineage>
</organism>